<sequence>MGNTSSTVGAGTIGTTGLTGRALDDEVKNFLETFLSTDERNLDSREIRDFTAKTPRNYRPLPSHFSLIFEVLIKLKTVEDRAVYNDTLSFIHKIFENVEQNNFLLQFWNKLKERQIDPIGYSFSDGRSTFNYADFNMDYDFPKVLTVKNGELAWSLLMDIDETIKAMLDKCIYNQSLFVFHFCLLRRLPCLGDFMIVMDGKEIPIFIYYIRNLLADPTIQNNLRLYDSSLSLMVSVAWTPRSSHASCLISPNLVLNEIMENLGKQNQFFPSWIKALKDLFHPLDKFTNCRVPVVIGSFEDIQNLDWVYTYYGLQTMGIRNCELFIPESLYNCLPPFFSERYRALPNTAATIDEALTNIFELFFILGSEIPYEFYKDVWIVYPSPPHIFDTVAKAILIAFKNLKNAQSIVFDRTFKTMVFKLCSGIDKSVFDSIQSFMEFDCEFVFGCQHLFVISRVLRRMVEDEIGGRRRIGFKDVGYHVEDVFQILQEAVTEKFNEVRDKYFDAWPQWRRDHDRFMSDEMSMAISYTLDIFQKDAFCLYEMTDRDENGLIDYLFFLRKKRKIMGINYSKVDEHINKVFPLPNDRQENEVRNSDGRGYDHYGGSDDYNYSNRSNNYRQNYGPSDRSDATYQPPRDRNDDRFSYAPYRNGLSANRSFGNGNNQYSR</sequence>
<evidence type="ECO:0000256" key="1">
    <source>
        <dbReference type="SAM" id="MobiDB-lite"/>
    </source>
</evidence>
<protein>
    <submittedName>
        <fullName evidence="3">Uncharacterized protein</fullName>
    </submittedName>
</protein>
<proteinExistence type="predicted"/>
<dbReference type="WBParaSite" id="PDA_v2.g27535.t1">
    <property type="protein sequence ID" value="PDA_v2.g27535.t1"/>
    <property type="gene ID" value="PDA_v2.g27535"/>
</dbReference>
<evidence type="ECO:0000313" key="2">
    <source>
        <dbReference type="Proteomes" id="UP000887578"/>
    </source>
</evidence>
<dbReference type="AlphaFoldDB" id="A0A914Q7P8"/>
<reference evidence="3" key="1">
    <citation type="submission" date="2022-11" db="UniProtKB">
        <authorList>
            <consortium name="WormBaseParasite"/>
        </authorList>
    </citation>
    <scope>IDENTIFICATION</scope>
</reference>
<dbReference type="Proteomes" id="UP000887578">
    <property type="component" value="Unplaced"/>
</dbReference>
<name>A0A914Q7P8_9BILA</name>
<keyword evidence="2" id="KW-1185">Reference proteome</keyword>
<feature type="region of interest" description="Disordered" evidence="1">
    <location>
        <begin position="582"/>
        <end position="665"/>
    </location>
</feature>
<accession>A0A914Q7P8</accession>
<feature type="compositionally biased region" description="Basic and acidic residues" evidence="1">
    <location>
        <begin position="584"/>
        <end position="603"/>
    </location>
</feature>
<feature type="compositionally biased region" description="Polar residues" evidence="1">
    <location>
        <begin position="650"/>
        <end position="665"/>
    </location>
</feature>
<evidence type="ECO:0000313" key="3">
    <source>
        <dbReference type="WBParaSite" id="PDA_v2.g27535.t1"/>
    </source>
</evidence>
<organism evidence="2 3">
    <name type="scientific">Panagrolaimus davidi</name>
    <dbReference type="NCBI Taxonomy" id="227884"/>
    <lineage>
        <taxon>Eukaryota</taxon>
        <taxon>Metazoa</taxon>
        <taxon>Ecdysozoa</taxon>
        <taxon>Nematoda</taxon>
        <taxon>Chromadorea</taxon>
        <taxon>Rhabditida</taxon>
        <taxon>Tylenchina</taxon>
        <taxon>Panagrolaimomorpha</taxon>
        <taxon>Panagrolaimoidea</taxon>
        <taxon>Panagrolaimidae</taxon>
        <taxon>Panagrolaimus</taxon>
    </lineage>
</organism>
<feature type="compositionally biased region" description="Low complexity" evidence="1">
    <location>
        <begin position="607"/>
        <end position="620"/>
    </location>
</feature>